<dbReference type="NCBIfam" id="NF002058">
    <property type="entry name" value="PRK00888.1"/>
    <property type="match status" value="1"/>
</dbReference>
<accession>A0A557SJM9</accession>
<keyword evidence="3 7" id="KW-0812">Transmembrane</keyword>
<reference evidence="10 11" key="1">
    <citation type="submission" date="2019-07" db="EMBL/GenBank/DDBJ databases">
        <title>The pathways for chlorine oxyanion respiration interact through the shared metabolite chlorate.</title>
        <authorList>
            <person name="Barnum T.P."/>
            <person name="Cheng Y."/>
            <person name="Hill K.A."/>
            <person name="Lucas L.N."/>
            <person name="Carlson H.K."/>
            <person name="Coates J.D."/>
        </authorList>
    </citation>
    <scope>NUCLEOTIDE SEQUENCE [LARGE SCALE GENOMIC DNA]</scope>
    <source>
        <strain evidence="9 10">SFB-1</strain>
        <strain evidence="8 11">SFB-3</strain>
    </source>
</reference>
<dbReference type="Proteomes" id="UP000318349">
    <property type="component" value="Unassembled WGS sequence"/>
</dbReference>
<evidence type="ECO:0000313" key="9">
    <source>
        <dbReference type="EMBL" id="TVO77573.1"/>
    </source>
</evidence>
<dbReference type="Proteomes" id="UP000319502">
    <property type="component" value="Unassembled WGS sequence"/>
</dbReference>
<evidence type="ECO:0000313" key="10">
    <source>
        <dbReference type="Proteomes" id="UP000318349"/>
    </source>
</evidence>
<evidence type="ECO:0000256" key="2">
    <source>
        <dbReference type="ARBA" id="ARBA00022618"/>
    </source>
</evidence>
<comment type="similarity">
    <text evidence="7">Belongs to the FtsB family.</text>
</comment>
<dbReference type="InterPro" id="IPR023081">
    <property type="entry name" value="Cell_div_FtsB"/>
</dbReference>
<dbReference type="PANTHER" id="PTHR37485:SF1">
    <property type="entry name" value="CELL DIVISION PROTEIN FTSB"/>
    <property type="match status" value="1"/>
</dbReference>
<dbReference type="OrthoDB" id="7061211at2"/>
<dbReference type="Pfam" id="PF04977">
    <property type="entry name" value="DivIC"/>
    <property type="match status" value="1"/>
</dbReference>
<evidence type="ECO:0000256" key="1">
    <source>
        <dbReference type="ARBA" id="ARBA00022475"/>
    </source>
</evidence>
<dbReference type="GO" id="GO:0030428">
    <property type="term" value="C:cell septum"/>
    <property type="evidence" value="ECO:0007669"/>
    <property type="project" value="TreeGrafter"/>
</dbReference>
<evidence type="ECO:0000256" key="4">
    <source>
        <dbReference type="ARBA" id="ARBA00022989"/>
    </source>
</evidence>
<organism evidence="9 10">
    <name type="scientific">Denitromonas halophila</name>
    <dbReference type="NCBI Taxonomy" id="1629404"/>
    <lineage>
        <taxon>Bacteria</taxon>
        <taxon>Pseudomonadati</taxon>
        <taxon>Pseudomonadota</taxon>
        <taxon>Betaproteobacteria</taxon>
        <taxon>Rhodocyclales</taxon>
        <taxon>Zoogloeaceae</taxon>
        <taxon>Denitromonas</taxon>
    </lineage>
</organism>
<evidence type="ECO:0000256" key="6">
    <source>
        <dbReference type="ARBA" id="ARBA00023306"/>
    </source>
</evidence>
<evidence type="ECO:0000256" key="5">
    <source>
        <dbReference type="ARBA" id="ARBA00023136"/>
    </source>
</evidence>
<comment type="function">
    <text evidence="7">Essential cell division protein. May link together the upstream cell division proteins, which are predominantly cytoplasmic, with the downstream cell division proteins, which are predominantly periplasmic.</text>
</comment>
<dbReference type="GO" id="GO:0043093">
    <property type="term" value="P:FtsZ-dependent cytokinesis"/>
    <property type="evidence" value="ECO:0007669"/>
    <property type="project" value="UniProtKB-UniRule"/>
</dbReference>
<comment type="subcellular location">
    <subcellularLocation>
        <location evidence="7">Cell inner membrane</location>
        <topology evidence="7">Single-pass type II membrane protein</topology>
    </subcellularLocation>
    <text evidence="7">Localizes to the division septum.</text>
</comment>
<feature type="coiled-coil region" evidence="7">
    <location>
        <begin position="29"/>
        <end position="63"/>
    </location>
</feature>
<name>A0A557SJM9_9RHOO</name>
<dbReference type="EMBL" id="VMNI01000007">
    <property type="protein sequence ID" value="TVO77573.1"/>
    <property type="molecule type" value="Genomic_DNA"/>
</dbReference>
<feature type="topological domain" description="Periplasmic" evidence="7">
    <location>
        <begin position="22"/>
        <end position="91"/>
    </location>
</feature>
<evidence type="ECO:0000256" key="7">
    <source>
        <dbReference type="HAMAP-Rule" id="MF_00599"/>
    </source>
</evidence>
<evidence type="ECO:0000313" key="8">
    <source>
        <dbReference type="EMBL" id="TVO53980.1"/>
    </source>
</evidence>
<keyword evidence="6 7" id="KW-0131">Cell cycle</keyword>
<comment type="caution">
    <text evidence="9">The sequence shown here is derived from an EMBL/GenBank/DDBJ whole genome shotgun (WGS) entry which is preliminary data.</text>
</comment>
<protein>
    <recommendedName>
        <fullName evidence="7">Cell division protein FtsB</fullName>
    </recommendedName>
</protein>
<dbReference type="InterPro" id="IPR007060">
    <property type="entry name" value="FtsL/DivIC"/>
</dbReference>
<sequence length="91" mass="10745">MRWPVLILLLLMLALQYPLWFGKGGWFRVWEAERQLTEQQALNHKLEQRNAGLDAEIRDLKTGTEAIEERARFELGLTKPDEIFVQVPQKR</sequence>
<dbReference type="GO" id="GO:0032153">
    <property type="term" value="C:cell division site"/>
    <property type="evidence" value="ECO:0007669"/>
    <property type="project" value="UniProtKB-UniRule"/>
</dbReference>
<keyword evidence="1 7" id="KW-1003">Cell membrane</keyword>
<dbReference type="HAMAP" id="MF_00599">
    <property type="entry name" value="FtsB"/>
    <property type="match status" value="1"/>
</dbReference>
<dbReference type="RefSeq" id="WP_144173649.1">
    <property type="nucleotide sequence ID" value="NZ_VMNK01000014.1"/>
</dbReference>
<keyword evidence="5 7" id="KW-0472">Membrane</keyword>
<keyword evidence="2 7" id="KW-0132">Cell division</keyword>
<dbReference type="EMBL" id="VMNK01000014">
    <property type="protein sequence ID" value="TVO53980.1"/>
    <property type="molecule type" value="Genomic_DNA"/>
</dbReference>
<feature type="topological domain" description="Cytoplasmic" evidence="7">
    <location>
        <begin position="1"/>
        <end position="3"/>
    </location>
</feature>
<keyword evidence="7" id="KW-0175">Coiled coil</keyword>
<evidence type="ECO:0000256" key="3">
    <source>
        <dbReference type="ARBA" id="ARBA00022692"/>
    </source>
</evidence>
<keyword evidence="11" id="KW-1185">Reference proteome</keyword>
<gene>
    <name evidence="7 9" type="primary">ftsB</name>
    <name evidence="9" type="ORF">FHP89_09785</name>
    <name evidence="8" type="ORF">FHP91_14465</name>
</gene>
<dbReference type="PANTHER" id="PTHR37485">
    <property type="entry name" value="CELL DIVISION PROTEIN FTSB"/>
    <property type="match status" value="1"/>
</dbReference>
<dbReference type="GO" id="GO:0005886">
    <property type="term" value="C:plasma membrane"/>
    <property type="evidence" value="ECO:0007669"/>
    <property type="project" value="UniProtKB-SubCell"/>
</dbReference>
<keyword evidence="4 7" id="KW-1133">Transmembrane helix</keyword>
<proteinExistence type="inferred from homology"/>
<keyword evidence="7" id="KW-0997">Cell inner membrane</keyword>
<dbReference type="AlphaFoldDB" id="A0A557SJM9"/>
<comment type="subunit">
    <text evidence="7">Part of a complex composed of FtsB, FtsL and FtsQ.</text>
</comment>
<evidence type="ECO:0000313" key="11">
    <source>
        <dbReference type="Proteomes" id="UP000319502"/>
    </source>
</evidence>